<evidence type="ECO:0000256" key="1">
    <source>
        <dbReference type="ARBA" id="ARBA00023015"/>
    </source>
</evidence>
<dbReference type="Proteomes" id="UP001206483">
    <property type="component" value="Unassembled WGS sequence"/>
</dbReference>
<dbReference type="PANTHER" id="PTHR30154">
    <property type="entry name" value="LEUCINE-RESPONSIVE REGULATORY PROTEIN"/>
    <property type="match status" value="1"/>
</dbReference>
<dbReference type="InterPro" id="IPR019888">
    <property type="entry name" value="Tscrpt_reg_AsnC-like"/>
</dbReference>
<evidence type="ECO:0000256" key="3">
    <source>
        <dbReference type="ARBA" id="ARBA00023163"/>
    </source>
</evidence>
<dbReference type="InterPro" id="IPR036388">
    <property type="entry name" value="WH-like_DNA-bd_sf"/>
</dbReference>
<dbReference type="Pfam" id="PF13404">
    <property type="entry name" value="HTH_AsnC-type"/>
    <property type="match status" value="1"/>
</dbReference>
<evidence type="ECO:0000313" key="7">
    <source>
        <dbReference type="Proteomes" id="UP001206483"/>
    </source>
</evidence>
<dbReference type="PROSITE" id="PS50956">
    <property type="entry name" value="HTH_ASNC_2"/>
    <property type="match status" value="1"/>
</dbReference>
<dbReference type="EMBL" id="JAMZDX010000002">
    <property type="protein sequence ID" value="MCP2309207.1"/>
    <property type="molecule type" value="Genomic_DNA"/>
</dbReference>
<dbReference type="Gene3D" id="1.10.10.10">
    <property type="entry name" value="Winged helix-like DNA-binding domain superfamily/Winged helix DNA-binding domain"/>
    <property type="match status" value="1"/>
</dbReference>
<dbReference type="PANTHER" id="PTHR30154:SF34">
    <property type="entry name" value="TRANSCRIPTIONAL REGULATOR AZLB"/>
    <property type="match status" value="1"/>
</dbReference>
<accession>A0ABT1IVQ4</accession>
<keyword evidence="1" id="KW-0805">Transcription regulation</keyword>
<proteinExistence type="predicted"/>
<dbReference type="PRINTS" id="PR00033">
    <property type="entry name" value="HTHASNC"/>
</dbReference>
<dbReference type="SUPFAM" id="SSF46785">
    <property type="entry name" value="Winged helix' DNA-binding domain"/>
    <property type="match status" value="1"/>
</dbReference>
<dbReference type="InterPro" id="IPR036390">
    <property type="entry name" value="WH_DNA-bd_sf"/>
</dbReference>
<evidence type="ECO:0000259" key="5">
    <source>
        <dbReference type="PROSITE" id="PS50956"/>
    </source>
</evidence>
<gene>
    <name evidence="6" type="ORF">FHR36_002331</name>
</gene>
<dbReference type="SMART" id="SM00344">
    <property type="entry name" value="HTH_ASNC"/>
    <property type="match status" value="1"/>
</dbReference>
<organism evidence="6 7">
    <name type="scientific">Kitasatospora paracochleata</name>
    <dbReference type="NCBI Taxonomy" id="58354"/>
    <lineage>
        <taxon>Bacteria</taxon>
        <taxon>Bacillati</taxon>
        <taxon>Actinomycetota</taxon>
        <taxon>Actinomycetes</taxon>
        <taxon>Kitasatosporales</taxon>
        <taxon>Streptomycetaceae</taxon>
        <taxon>Kitasatospora</taxon>
    </lineage>
</organism>
<keyword evidence="7" id="KW-1185">Reference proteome</keyword>
<keyword evidence="2" id="KW-0238">DNA-binding</keyword>
<protein>
    <submittedName>
        <fullName evidence="6">Lrp/AsnC family leucine-responsive transcriptional regulator</fullName>
    </submittedName>
</protein>
<evidence type="ECO:0000256" key="2">
    <source>
        <dbReference type="ARBA" id="ARBA00023125"/>
    </source>
</evidence>
<evidence type="ECO:0000256" key="4">
    <source>
        <dbReference type="SAM" id="MobiDB-lite"/>
    </source>
</evidence>
<dbReference type="Gene3D" id="3.30.70.920">
    <property type="match status" value="1"/>
</dbReference>
<feature type="region of interest" description="Disordered" evidence="4">
    <location>
        <begin position="150"/>
        <end position="182"/>
    </location>
</feature>
<keyword evidence="3" id="KW-0804">Transcription</keyword>
<evidence type="ECO:0000313" key="6">
    <source>
        <dbReference type="EMBL" id="MCP2309207.1"/>
    </source>
</evidence>
<comment type="caution">
    <text evidence="6">The sequence shown here is derived from an EMBL/GenBank/DDBJ whole genome shotgun (WGS) entry which is preliminary data.</text>
</comment>
<name>A0ABT1IVQ4_9ACTN</name>
<feature type="compositionally biased region" description="Basic and acidic residues" evidence="4">
    <location>
        <begin position="154"/>
        <end position="164"/>
    </location>
</feature>
<sequence length="182" mass="19635">MTRHQSPYQLDDVDLALLRALRADGRTRASTLARRFCLSETAVGARLRRLAASGALTAVRAEIDPDILGRPLQAVVRVRYGPEPLDFDRLAARHPAVQSGLALAGEADLELQLACTDQRELHAVVAELRHAGPARVQVELVLRRLAPAPAPEAGYEHPSPDEPVRAAVRTPSGPVLSRSTPS</sequence>
<dbReference type="InterPro" id="IPR000485">
    <property type="entry name" value="AsnC-type_HTH_dom"/>
</dbReference>
<dbReference type="RefSeq" id="WP_253796198.1">
    <property type="nucleotide sequence ID" value="NZ_BAAAUB010000049.1"/>
</dbReference>
<reference evidence="6 7" key="1">
    <citation type="submission" date="2022-06" db="EMBL/GenBank/DDBJ databases">
        <title>Sequencing the genomes of 1000 actinobacteria strains.</title>
        <authorList>
            <person name="Klenk H.-P."/>
        </authorList>
    </citation>
    <scope>NUCLEOTIDE SEQUENCE [LARGE SCALE GENOMIC DNA]</scope>
    <source>
        <strain evidence="6 7">DSM 41656</strain>
    </source>
</reference>
<feature type="domain" description="HTH asnC-type" evidence="5">
    <location>
        <begin position="10"/>
        <end position="71"/>
    </location>
</feature>